<sequence length="52" mass="6001">MSLQRVCKLQAASYKLQTASCKLRGYNCHLRHADSRSEELFHMTIELSQCLT</sequence>
<dbReference type="Proteomes" id="UP000053611">
    <property type="component" value="Unassembled WGS sequence"/>
</dbReference>
<organism evidence="1 2">
    <name type="scientific">Cutaneotrichosporon oleaginosum</name>
    <dbReference type="NCBI Taxonomy" id="879819"/>
    <lineage>
        <taxon>Eukaryota</taxon>
        <taxon>Fungi</taxon>
        <taxon>Dikarya</taxon>
        <taxon>Basidiomycota</taxon>
        <taxon>Agaricomycotina</taxon>
        <taxon>Tremellomycetes</taxon>
        <taxon>Trichosporonales</taxon>
        <taxon>Trichosporonaceae</taxon>
        <taxon>Cutaneotrichosporon</taxon>
    </lineage>
</organism>
<evidence type="ECO:0000313" key="1">
    <source>
        <dbReference type="EMBL" id="KLT40705.1"/>
    </source>
</evidence>
<dbReference type="RefSeq" id="XP_018277196.1">
    <property type="nucleotide sequence ID" value="XM_018423780.1"/>
</dbReference>
<dbReference type="AlphaFoldDB" id="A0A0J0XHV3"/>
<evidence type="ECO:0000313" key="2">
    <source>
        <dbReference type="Proteomes" id="UP000053611"/>
    </source>
</evidence>
<keyword evidence="2" id="KW-1185">Reference proteome</keyword>
<protein>
    <submittedName>
        <fullName evidence="1">Uncharacterized protein</fullName>
    </submittedName>
</protein>
<gene>
    <name evidence="1" type="ORF">CC85DRAFT_287221</name>
</gene>
<proteinExistence type="predicted"/>
<dbReference type="GeneID" id="28984383"/>
<reference evidence="1 2" key="1">
    <citation type="submission" date="2015-03" db="EMBL/GenBank/DDBJ databases">
        <title>Genomics and transcriptomics of the oil-accumulating basidiomycete yeast T. oleaginosus allow insights into substrate utilization and the diverse evolutionary trajectories of mating systems in fungi.</title>
        <authorList>
            <consortium name="DOE Joint Genome Institute"/>
            <person name="Kourist R."/>
            <person name="Kracht O."/>
            <person name="Bracharz F."/>
            <person name="Lipzen A."/>
            <person name="Nolan M."/>
            <person name="Ohm R."/>
            <person name="Grigoriev I."/>
            <person name="Sun S."/>
            <person name="Heitman J."/>
            <person name="Bruck T."/>
            <person name="Nowrousian M."/>
        </authorList>
    </citation>
    <scope>NUCLEOTIDE SEQUENCE [LARGE SCALE GENOMIC DNA]</scope>
    <source>
        <strain evidence="1 2">IBC0246</strain>
    </source>
</reference>
<dbReference type="EMBL" id="KQ087230">
    <property type="protein sequence ID" value="KLT40705.1"/>
    <property type="molecule type" value="Genomic_DNA"/>
</dbReference>
<name>A0A0J0XHV3_9TREE</name>
<accession>A0A0J0XHV3</accession>